<gene>
    <name evidence="2" type="ORF">MPSYJ_48370</name>
</gene>
<proteinExistence type="predicted"/>
<reference evidence="2 3" key="1">
    <citation type="journal article" date="2019" name="Emerg. Microbes Infect.">
        <title>Comprehensive subspecies identification of 175 nontuberculous mycobacteria species based on 7547 genomic profiles.</title>
        <authorList>
            <person name="Matsumoto Y."/>
            <person name="Kinjo T."/>
            <person name="Motooka D."/>
            <person name="Nabeya D."/>
            <person name="Jung N."/>
            <person name="Uechi K."/>
            <person name="Horii T."/>
            <person name="Iida T."/>
            <person name="Fujita J."/>
            <person name="Nakamura S."/>
        </authorList>
    </citation>
    <scope>NUCLEOTIDE SEQUENCE [LARGE SCALE GENOMIC DNA]</scope>
    <source>
        <strain evidence="2 3">JCM 13323</strain>
    </source>
</reference>
<feature type="chain" id="PRO_5039456358" evidence="1">
    <location>
        <begin position="25"/>
        <end position="117"/>
    </location>
</feature>
<accession>A0A7I7MGZ8</accession>
<evidence type="ECO:0000313" key="3">
    <source>
        <dbReference type="Proteomes" id="UP000466514"/>
    </source>
</evidence>
<feature type="signal peptide" evidence="1">
    <location>
        <begin position="1"/>
        <end position="24"/>
    </location>
</feature>
<keyword evidence="1" id="KW-0732">Signal</keyword>
<dbReference type="KEGG" id="mpsc:MPSYJ_48370"/>
<organism evidence="2 3">
    <name type="scientific">Mycolicibacterium psychrotolerans</name>
    <dbReference type="NCBI Taxonomy" id="216929"/>
    <lineage>
        <taxon>Bacteria</taxon>
        <taxon>Bacillati</taxon>
        <taxon>Actinomycetota</taxon>
        <taxon>Actinomycetes</taxon>
        <taxon>Mycobacteriales</taxon>
        <taxon>Mycobacteriaceae</taxon>
        <taxon>Mycolicibacterium</taxon>
    </lineage>
</organism>
<name>A0A7I7MGZ8_9MYCO</name>
<dbReference type="Proteomes" id="UP000466514">
    <property type="component" value="Chromosome"/>
</dbReference>
<dbReference type="EMBL" id="AP022574">
    <property type="protein sequence ID" value="BBX71376.1"/>
    <property type="molecule type" value="Genomic_DNA"/>
</dbReference>
<keyword evidence="3" id="KW-1185">Reference proteome</keyword>
<sequence>MRFSMRRAGVACGAILATASVAVASATPAWSSSTALVIGGIATPSLSDIVMAELLGGTLEGQPRVSVNWPAQAAPYTGSNNLTLGASINVGITNLNAQIDAALGPAEHRRQRSADQR</sequence>
<dbReference type="AlphaFoldDB" id="A0A7I7MGZ8"/>
<evidence type="ECO:0000256" key="1">
    <source>
        <dbReference type="SAM" id="SignalP"/>
    </source>
</evidence>
<evidence type="ECO:0000313" key="2">
    <source>
        <dbReference type="EMBL" id="BBX71376.1"/>
    </source>
</evidence>
<protein>
    <submittedName>
        <fullName evidence="2">Uncharacterized protein</fullName>
    </submittedName>
</protein>